<evidence type="ECO:0000313" key="8">
    <source>
        <dbReference type="EMBL" id="PPQ27777.1"/>
    </source>
</evidence>
<dbReference type="PANTHER" id="PTHR30065:SF8">
    <property type="entry name" value="FLAGELLAR BIOSYNTHETIC PROTEIN FLIR"/>
    <property type="match status" value="1"/>
</dbReference>
<reference evidence="8 9" key="1">
    <citation type="journal article" date="2018" name="Arch. Microbiol.">
        <title>New insights into the metabolic potential of the phototrophic purple bacterium Rhodopila globiformis DSM 161(T) from its draft genome sequence and evidence for a vanadium-dependent nitrogenase.</title>
        <authorList>
            <person name="Imhoff J.F."/>
            <person name="Rahn T."/>
            <person name="Kunzel S."/>
            <person name="Neulinger S.C."/>
        </authorList>
    </citation>
    <scope>NUCLEOTIDE SEQUENCE [LARGE SCALE GENOMIC DNA]</scope>
    <source>
        <strain evidence="8 9">DSM 161</strain>
    </source>
</reference>
<evidence type="ECO:0000256" key="7">
    <source>
        <dbReference type="SAM" id="Phobius"/>
    </source>
</evidence>
<keyword evidence="9" id="KW-1185">Reference proteome</keyword>
<evidence type="ECO:0000256" key="4">
    <source>
        <dbReference type="ARBA" id="ARBA00022692"/>
    </source>
</evidence>
<evidence type="ECO:0000256" key="6">
    <source>
        <dbReference type="ARBA" id="ARBA00023136"/>
    </source>
</evidence>
<feature type="transmembrane region" description="Helical" evidence="7">
    <location>
        <begin position="128"/>
        <end position="148"/>
    </location>
</feature>
<sequence>MMHFSLSDWLTLEVYRTFLVFVRVGAAFLLLPGFGEPFLPTQMRILAAFAVAVCVAPVVAGMPAALPNNLQMLLGVVAEAVTGTLLGTVSRTVISGVMLAGQVISQNVGLSNVFTAGLAIDETTSLGAMLYAGIVAILFASHGHYLILRSLADSYNLIPPGHFPEVSASARAVIAAGLRCFRSGGQLALPFLLLGLIFNASLAAVNRAMPALPVFMIANPALVMLGLYLLAATVPGLLGHGLEGWSDLPSLLRAAGSVSGG</sequence>
<dbReference type="Pfam" id="PF01311">
    <property type="entry name" value="Bac_export_1"/>
    <property type="match status" value="1"/>
</dbReference>
<evidence type="ECO:0000313" key="9">
    <source>
        <dbReference type="Proteomes" id="UP000239724"/>
    </source>
</evidence>
<evidence type="ECO:0000256" key="2">
    <source>
        <dbReference type="ARBA" id="ARBA00009772"/>
    </source>
</evidence>
<dbReference type="InterPro" id="IPR002010">
    <property type="entry name" value="T3SS_IM_R"/>
</dbReference>
<evidence type="ECO:0000256" key="3">
    <source>
        <dbReference type="ARBA" id="ARBA00022475"/>
    </source>
</evidence>
<keyword evidence="3" id="KW-1003">Cell membrane</keyword>
<accession>A0A2S6MZI1</accession>
<name>A0A2S6MZI1_RHOGL</name>
<dbReference type="GO" id="GO:0005886">
    <property type="term" value="C:plasma membrane"/>
    <property type="evidence" value="ECO:0007669"/>
    <property type="project" value="UniProtKB-SubCell"/>
</dbReference>
<dbReference type="PRINTS" id="PR00953">
    <property type="entry name" value="TYPE3IMRPROT"/>
</dbReference>
<evidence type="ECO:0008006" key="10">
    <source>
        <dbReference type="Google" id="ProtNLM"/>
    </source>
</evidence>
<dbReference type="RefSeq" id="WP_104521867.1">
    <property type="nucleotide sequence ID" value="NZ_NHRY01000254.1"/>
</dbReference>
<organism evidence="8 9">
    <name type="scientific">Rhodopila globiformis</name>
    <name type="common">Rhodopseudomonas globiformis</name>
    <dbReference type="NCBI Taxonomy" id="1071"/>
    <lineage>
        <taxon>Bacteria</taxon>
        <taxon>Pseudomonadati</taxon>
        <taxon>Pseudomonadota</taxon>
        <taxon>Alphaproteobacteria</taxon>
        <taxon>Acetobacterales</taxon>
        <taxon>Acetobacteraceae</taxon>
        <taxon>Rhodopila</taxon>
    </lineage>
</organism>
<keyword evidence="6 7" id="KW-0472">Membrane</keyword>
<evidence type="ECO:0000256" key="5">
    <source>
        <dbReference type="ARBA" id="ARBA00022989"/>
    </source>
</evidence>
<comment type="caution">
    <text evidence="8">The sequence shown here is derived from an EMBL/GenBank/DDBJ whole genome shotgun (WGS) entry which is preliminary data.</text>
</comment>
<comment type="subcellular location">
    <subcellularLocation>
        <location evidence="1">Cell membrane</location>
        <topology evidence="1">Multi-pass membrane protein</topology>
    </subcellularLocation>
</comment>
<feature type="transmembrane region" description="Helical" evidence="7">
    <location>
        <begin position="187"/>
        <end position="205"/>
    </location>
</feature>
<keyword evidence="4 7" id="KW-0812">Transmembrane</keyword>
<dbReference type="Proteomes" id="UP000239724">
    <property type="component" value="Unassembled WGS sequence"/>
</dbReference>
<protein>
    <recommendedName>
        <fullName evidence="10">Flagellar biosynthetic protein FliR</fullName>
    </recommendedName>
</protein>
<proteinExistence type="inferred from homology"/>
<dbReference type="OrthoDB" id="9779817at2"/>
<feature type="transmembrane region" description="Helical" evidence="7">
    <location>
        <begin position="46"/>
        <end position="66"/>
    </location>
</feature>
<dbReference type="EMBL" id="NHRY01000254">
    <property type="protein sequence ID" value="PPQ27777.1"/>
    <property type="molecule type" value="Genomic_DNA"/>
</dbReference>
<comment type="similarity">
    <text evidence="2">Belongs to the FliR/MopE/SpaR family.</text>
</comment>
<feature type="transmembrane region" description="Helical" evidence="7">
    <location>
        <begin position="211"/>
        <end position="231"/>
    </location>
</feature>
<feature type="transmembrane region" description="Helical" evidence="7">
    <location>
        <begin position="14"/>
        <end position="34"/>
    </location>
</feature>
<dbReference type="PANTHER" id="PTHR30065">
    <property type="entry name" value="FLAGELLAR BIOSYNTHETIC PROTEIN FLIR"/>
    <property type="match status" value="1"/>
</dbReference>
<dbReference type="GO" id="GO:0006605">
    <property type="term" value="P:protein targeting"/>
    <property type="evidence" value="ECO:0007669"/>
    <property type="project" value="InterPro"/>
</dbReference>
<dbReference type="AlphaFoldDB" id="A0A2S6MZI1"/>
<evidence type="ECO:0000256" key="1">
    <source>
        <dbReference type="ARBA" id="ARBA00004651"/>
    </source>
</evidence>
<gene>
    <name evidence="8" type="ORF">CCS01_26685</name>
</gene>
<keyword evidence="5 7" id="KW-1133">Transmembrane helix</keyword>